<feature type="compositionally biased region" description="Low complexity" evidence="1">
    <location>
        <begin position="24"/>
        <end position="38"/>
    </location>
</feature>
<reference evidence="2 3" key="1">
    <citation type="journal article" date="2018" name="J. Allergy Clin. Immunol.">
        <title>High-quality assembly of Dermatophagoides pteronyssinus genome and transcriptome reveals a wide range of novel allergens.</title>
        <authorList>
            <person name="Liu X.Y."/>
            <person name="Yang K.Y."/>
            <person name="Wang M.Q."/>
            <person name="Kwok J.S."/>
            <person name="Zeng X."/>
            <person name="Yang Z."/>
            <person name="Xiao X.J."/>
            <person name="Lau C.P."/>
            <person name="Li Y."/>
            <person name="Huang Z.M."/>
            <person name="Ba J.G."/>
            <person name="Yim A.K."/>
            <person name="Ouyang C.Y."/>
            <person name="Ngai S.M."/>
            <person name="Chan T.F."/>
            <person name="Leung E.L."/>
            <person name="Liu L."/>
            <person name="Liu Z.G."/>
            <person name="Tsui S.K."/>
        </authorList>
    </citation>
    <scope>NUCLEOTIDE SEQUENCE [LARGE SCALE GENOMIC DNA]</scope>
    <source>
        <strain evidence="2">Derp</strain>
    </source>
</reference>
<dbReference type="Proteomes" id="UP000887458">
    <property type="component" value="Unassembled WGS sequence"/>
</dbReference>
<reference evidence="2 3" key="2">
    <citation type="journal article" date="2022" name="Mol. Biol. Evol.">
        <title>Comparative Genomics Reveals Insights into the Divergent Evolution of Astigmatic Mites and Household Pest Adaptations.</title>
        <authorList>
            <person name="Xiong Q."/>
            <person name="Wan A.T."/>
            <person name="Liu X."/>
            <person name="Fung C.S."/>
            <person name="Xiao X."/>
            <person name="Malainual N."/>
            <person name="Hou J."/>
            <person name="Wang L."/>
            <person name="Wang M."/>
            <person name="Yang K.Y."/>
            <person name="Cui Y."/>
            <person name="Leung E.L."/>
            <person name="Nong W."/>
            <person name="Shin S.K."/>
            <person name="Au S.W."/>
            <person name="Jeong K.Y."/>
            <person name="Chew F.T."/>
            <person name="Hui J.H."/>
            <person name="Leung T.F."/>
            <person name="Tungtrongchitr A."/>
            <person name="Zhong N."/>
            <person name="Liu Z."/>
            <person name="Tsui S.K."/>
        </authorList>
    </citation>
    <scope>NUCLEOTIDE SEQUENCE [LARGE SCALE GENOMIC DNA]</scope>
    <source>
        <strain evidence="2">Derp</strain>
    </source>
</reference>
<feature type="region of interest" description="Disordered" evidence="1">
    <location>
        <begin position="13"/>
        <end position="40"/>
    </location>
</feature>
<sequence length="59" mass="6399">MIRFSPNSLMTSFINNHHNHHGSRSSSAASGSYGHLSADSNNQQSFSVHAVICLSLELN</sequence>
<evidence type="ECO:0000256" key="1">
    <source>
        <dbReference type="SAM" id="MobiDB-lite"/>
    </source>
</evidence>
<name>A0ABQ8IRW7_DERPT</name>
<protein>
    <submittedName>
        <fullName evidence="2">Uncharacterized protein</fullName>
    </submittedName>
</protein>
<proteinExistence type="predicted"/>
<accession>A0ABQ8IRW7</accession>
<evidence type="ECO:0000313" key="2">
    <source>
        <dbReference type="EMBL" id="KAH9412932.1"/>
    </source>
</evidence>
<keyword evidence="3" id="KW-1185">Reference proteome</keyword>
<evidence type="ECO:0000313" key="3">
    <source>
        <dbReference type="Proteomes" id="UP000887458"/>
    </source>
</evidence>
<gene>
    <name evidence="2" type="ORF">DERP_013242</name>
</gene>
<comment type="caution">
    <text evidence="2">The sequence shown here is derived from an EMBL/GenBank/DDBJ whole genome shotgun (WGS) entry which is preliminary data.</text>
</comment>
<organism evidence="2 3">
    <name type="scientific">Dermatophagoides pteronyssinus</name>
    <name type="common">European house dust mite</name>
    <dbReference type="NCBI Taxonomy" id="6956"/>
    <lineage>
        <taxon>Eukaryota</taxon>
        <taxon>Metazoa</taxon>
        <taxon>Ecdysozoa</taxon>
        <taxon>Arthropoda</taxon>
        <taxon>Chelicerata</taxon>
        <taxon>Arachnida</taxon>
        <taxon>Acari</taxon>
        <taxon>Acariformes</taxon>
        <taxon>Sarcoptiformes</taxon>
        <taxon>Astigmata</taxon>
        <taxon>Psoroptidia</taxon>
        <taxon>Analgoidea</taxon>
        <taxon>Pyroglyphidae</taxon>
        <taxon>Dermatophagoidinae</taxon>
        <taxon>Dermatophagoides</taxon>
    </lineage>
</organism>
<dbReference type="EMBL" id="NJHN03000126">
    <property type="protein sequence ID" value="KAH9412932.1"/>
    <property type="molecule type" value="Genomic_DNA"/>
</dbReference>